<dbReference type="InterPro" id="IPR004358">
    <property type="entry name" value="Sig_transdc_His_kin-like_C"/>
</dbReference>
<evidence type="ECO:0000256" key="5">
    <source>
        <dbReference type="ARBA" id="ARBA00022553"/>
    </source>
</evidence>
<keyword evidence="13" id="KW-1185">Reference proteome</keyword>
<evidence type="ECO:0000259" key="10">
    <source>
        <dbReference type="PROSITE" id="PS50109"/>
    </source>
</evidence>
<proteinExistence type="predicted"/>
<dbReference type="SMART" id="SM00387">
    <property type="entry name" value="HATPase_c"/>
    <property type="match status" value="1"/>
</dbReference>
<feature type="domain" description="HAMP" evidence="11">
    <location>
        <begin position="254"/>
        <end position="307"/>
    </location>
</feature>
<keyword evidence="5" id="KW-0597">Phosphoprotein</keyword>
<evidence type="ECO:0000313" key="13">
    <source>
        <dbReference type="Proteomes" id="UP001597237"/>
    </source>
</evidence>
<evidence type="ECO:0000256" key="1">
    <source>
        <dbReference type="ARBA" id="ARBA00000085"/>
    </source>
</evidence>
<dbReference type="CDD" id="cd06225">
    <property type="entry name" value="HAMP"/>
    <property type="match status" value="1"/>
</dbReference>
<comment type="subcellular location">
    <subcellularLocation>
        <location evidence="2">Cell membrane</location>
        <topology evidence="2">Multi-pass membrane protein</topology>
    </subcellularLocation>
</comment>
<dbReference type="InterPro" id="IPR036097">
    <property type="entry name" value="HisK_dim/P_sf"/>
</dbReference>
<dbReference type="InterPro" id="IPR003594">
    <property type="entry name" value="HATPase_dom"/>
</dbReference>
<dbReference type="Pfam" id="PF00672">
    <property type="entry name" value="HAMP"/>
    <property type="match status" value="1"/>
</dbReference>
<evidence type="ECO:0000256" key="9">
    <source>
        <dbReference type="ARBA" id="ARBA00022840"/>
    </source>
</evidence>
<sequence>MIRRLKAFAKRHWPALRLRTILFLVLFFVAALPGLSAIFLRVYENTLVRQTEAELVAQGAALAAAAEALWPGADPAPLPPLRPEEYRPEPSAIDLSISPILPERPPAAPSAAPDPAALSAARAVWPIARETGRTTLAAIVLLDGEGRVALGRERGSYAALPEVRAALGGRPATVLRRRGDYEPRYRFEWLSRASALRIHHARPVVVNGQVAGVVLLSRSPRALFRGIYQDRIKIGLGIGLIFAALVVLSGLVSRGVTRPIEALSAASRKVAAGQGEIPETPPTAAIEIRALYEDFGAMSEAIARRSRYLRDFAAAVSHEFKTPLAGIAGAVELLEDHGESMSPAERRRFLDNISQDVARLSQLVTRLLDLARADMARPEAGVAVDPGPTLRRVADAGSGPEFKVVLDLPPALPRVAAPEAALETALTTLVENSRQAGASRLTITARAEGEALVLCARDDGPGVPTADRTRLFEPFFTSRRSQGGTGLGLSIARSLLSASHASIDYVESETGARFDVTLPLARD</sequence>
<comment type="catalytic activity">
    <reaction evidence="1">
        <text>ATP + protein L-histidine = ADP + protein N-phospho-L-histidine.</text>
        <dbReference type="EC" id="2.7.13.3"/>
    </reaction>
</comment>
<dbReference type="InterPro" id="IPR036890">
    <property type="entry name" value="HATPase_C_sf"/>
</dbReference>
<dbReference type="InterPro" id="IPR003660">
    <property type="entry name" value="HAMP_dom"/>
</dbReference>
<keyword evidence="4" id="KW-0472">Membrane</keyword>
<organism evidence="12 13">
    <name type="scientific">Phenylobacterium terrae</name>
    <dbReference type="NCBI Taxonomy" id="2665495"/>
    <lineage>
        <taxon>Bacteria</taxon>
        <taxon>Pseudomonadati</taxon>
        <taxon>Pseudomonadota</taxon>
        <taxon>Alphaproteobacteria</taxon>
        <taxon>Caulobacterales</taxon>
        <taxon>Caulobacteraceae</taxon>
        <taxon>Phenylobacterium</taxon>
    </lineage>
</organism>
<dbReference type="SUPFAM" id="SSF47384">
    <property type="entry name" value="Homodimeric domain of signal transducing histidine kinase"/>
    <property type="match status" value="1"/>
</dbReference>
<dbReference type="PANTHER" id="PTHR44936">
    <property type="entry name" value="SENSOR PROTEIN CREC"/>
    <property type="match status" value="1"/>
</dbReference>
<keyword evidence="9" id="KW-0067">ATP-binding</keyword>
<dbReference type="RefSeq" id="WP_377283770.1">
    <property type="nucleotide sequence ID" value="NZ_JBHRSI010000009.1"/>
</dbReference>
<keyword evidence="7" id="KW-0547">Nucleotide-binding</keyword>
<dbReference type="PANTHER" id="PTHR44936:SF10">
    <property type="entry name" value="SENSOR PROTEIN RSTB"/>
    <property type="match status" value="1"/>
</dbReference>
<keyword evidence="4" id="KW-1003">Cell membrane</keyword>
<dbReference type="SMART" id="SM00304">
    <property type="entry name" value="HAMP"/>
    <property type="match status" value="1"/>
</dbReference>
<evidence type="ECO:0000256" key="6">
    <source>
        <dbReference type="ARBA" id="ARBA00022679"/>
    </source>
</evidence>
<name>A0ABW4N2K7_9CAUL</name>
<evidence type="ECO:0000256" key="8">
    <source>
        <dbReference type="ARBA" id="ARBA00022777"/>
    </source>
</evidence>
<dbReference type="SMART" id="SM00388">
    <property type="entry name" value="HisKA"/>
    <property type="match status" value="1"/>
</dbReference>
<evidence type="ECO:0000256" key="2">
    <source>
        <dbReference type="ARBA" id="ARBA00004651"/>
    </source>
</evidence>
<dbReference type="Gene3D" id="3.30.565.10">
    <property type="entry name" value="Histidine kinase-like ATPase, C-terminal domain"/>
    <property type="match status" value="1"/>
</dbReference>
<dbReference type="GO" id="GO:0016301">
    <property type="term" value="F:kinase activity"/>
    <property type="evidence" value="ECO:0007669"/>
    <property type="project" value="UniProtKB-KW"/>
</dbReference>
<comment type="caution">
    <text evidence="12">The sequence shown here is derived from an EMBL/GenBank/DDBJ whole genome shotgun (WGS) entry which is preliminary data.</text>
</comment>
<dbReference type="Pfam" id="PF02518">
    <property type="entry name" value="HATPase_c"/>
    <property type="match status" value="1"/>
</dbReference>
<dbReference type="PROSITE" id="PS50109">
    <property type="entry name" value="HIS_KIN"/>
    <property type="match status" value="1"/>
</dbReference>
<dbReference type="Pfam" id="PF00512">
    <property type="entry name" value="HisKA"/>
    <property type="match status" value="1"/>
</dbReference>
<dbReference type="InterPro" id="IPR050980">
    <property type="entry name" value="2C_sensor_his_kinase"/>
</dbReference>
<evidence type="ECO:0000313" key="12">
    <source>
        <dbReference type="EMBL" id="MFD1784278.1"/>
    </source>
</evidence>
<dbReference type="CDD" id="cd00082">
    <property type="entry name" value="HisKA"/>
    <property type="match status" value="1"/>
</dbReference>
<gene>
    <name evidence="12" type="ORF">ACFSC0_12805</name>
</gene>
<protein>
    <recommendedName>
        <fullName evidence="3">histidine kinase</fullName>
        <ecNumber evidence="3">2.7.13.3</ecNumber>
    </recommendedName>
</protein>
<evidence type="ECO:0000256" key="4">
    <source>
        <dbReference type="ARBA" id="ARBA00022475"/>
    </source>
</evidence>
<accession>A0ABW4N2K7</accession>
<dbReference type="Proteomes" id="UP001597237">
    <property type="component" value="Unassembled WGS sequence"/>
</dbReference>
<reference evidence="13" key="1">
    <citation type="journal article" date="2019" name="Int. J. Syst. Evol. Microbiol.">
        <title>The Global Catalogue of Microorganisms (GCM) 10K type strain sequencing project: providing services to taxonomists for standard genome sequencing and annotation.</title>
        <authorList>
            <consortium name="The Broad Institute Genomics Platform"/>
            <consortium name="The Broad Institute Genome Sequencing Center for Infectious Disease"/>
            <person name="Wu L."/>
            <person name="Ma J."/>
        </authorList>
    </citation>
    <scope>NUCLEOTIDE SEQUENCE [LARGE SCALE GENOMIC DNA]</scope>
    <source>
        <strain evidence="13">DFY28</strain>
    </source>
</reference>
<dbReference type="PROSITE" id="PS50885">
    <property type="entry name" value="HAMP"/>
    <property type="match status" value="1"/>
</dbReference>
<evidence type="ECO:0000256" key="7">
    <source>
        <dbReference type="ARBA" id="ARBA00022741"/>
    </source>
</evidence>
<feature type="domain" description="Histidine kinase" evidence="10">
    <location>
        <begin position="315"/>
        <end position="522"/>
    </location>
</feature>
<dbReference type="Gene3D" id="1.10.287.130">
    <property type="match status" value="1"/>
</dbReference>
<dbReference type="PRINTS" id="PR00344">
    <property type="entry name" value="BCTRLSENSOR"/>
</dbReference>
<evidence type="ECO:0000259" key="11">
    <source>
        <dbReference type="PROSITE" id="PS50885"/>
    </source>
</evidence>
<keyword evidence="6" id="KW-0808">Transferase</keyword>
<dbReference type="EMBL" id="JBHUEY010000001">
    <property type="protein sequence ID" value="MFD1784278.1"/>
    <property type="molecule type" value="Genomic_DNA"/>
</dbReference>
<evidence type="ECO:0000256" key="3">
    <source>
        <dbReference type="ARBA" id="ARBA00012438"/>
    </source>
</evidence>
<dbReference type="SUPFAM" id="SSF55874">
    <property type="entry name" value="ATPase domain of HSP90 chaperone/DNA topoisomerase II/histidine kinase"/>
    <property type="match status" value="1"/>
</dbReference>
<keyword evidence="8 12" id="KW-0418">Kinase</keyword>
<dbReference type="Gene3D" id="6.10.340.10">
    <property type="match status" value="1"/>
</dbReference>
<dbReference type="InterPro" id="IPR003661">
    <property type="entry name" value="HisK_dim/P_dom"/>
</dbReference>
<dbReference type="EC" id="2.7.13.3" evidence="3"/>
<dbReference type="InterPro" id="IPR005467">
    <property type="entry name" value="His_kinase_dom"/>
</dbReference>